<reference evidence="2 3" key="1">
    <citation type="submission" date="2018-12" db="EMBL/GenBank/DDBJ databases">
        <authorList>
            <person name="Criscuolo A."/>
        </authorList>
    </citation>
    <scope>NUCLEOTIDE SEQUENCE [LARGE SCALE GENOMIC DNA]</scope>
    <source>
        <strain evidence="2">ACIP1116241</strain>
    </source>
</reference>
<evidence type="ECO:0000259" key="1">
    <source>
        <dbReference type="PROSITE" id="PS50943"/>
    </source>
</evidence>
<accession>A0A3S4GSQ1</accession>
<organism evidence="2 3">
    <name type="scientific">Paracoccus haematequi</name>
    <dbReference type="NCBI Taxonomy" id="2491866"/>
    <lineage>
        <taxon>Bacteria</taxon>
        <taxon>Pseudomonadati</taxon>
        <taxon>Pseudomonadota</taxon>
        <taxon>Alphaproteobacteria</taxon>
        <taxon>Rhodobacterales</taxon>
        <taxon>Paracoccaceae</taxon>
        <taxon>Paracoccus</taxon>
    </lineage>
</organism>
<keyword evidence="3" id="KW-1185">Reference proteome</keyword>
<protein>
    <recommendedName>
        <fullName evidence="1">HTH cro/C1-type domain-containing protein</fullName>
    </recommendedName>
</protein>
<dbReference type="EMBL" id="UZWE01000050">
    <property type="protein sequence ID" value="VDS10034.1"/>
    <property type="molecule type" value="Genomic_DNA"/>
</dbReference>
<dbReference type="PROSITE" id="PS50943">
    <property type="entry name" value="HTH_CROC1"/>
    <property type="match status" value="1"/>
</dbReference>
<feature type="domain" description="HTH cro/C1-type" evidence="1">
    <location>
        <begin position="11"/>
        <end position="65"/>
    </location>
</feature>
<evidence type="ECO:0000313" key="3">
    <source>
        <dbReference type="Proteomes" id="UP000270743"/>
    </source>
</evidence>
<dbReference type="Pfam" id="PF13560">
    <property type="entry name" value="HTH_31"/>
    <property type="match status" value="1"/>
</dbReference>
<dbReference type="GO" id="GO:0003677">
    <property type="term" value="F:DNA binding"/>
    <property type="evidence" value="ECO:0007669"/>
    <property type="project" value="InterPro"/>
</dbReference>
<dbReference type="SUPFAM" id="SSF47413">
    <property type="entry name" value="lambda repressor-like DNA-binding domains"/>
    <property type="match status" value="1"/>
</dbReference>
<dbReference type="InterPro" id="IPR010982">
    <property type="entry name" value="Lambda_DNA-bd_dom_sf"/>
</dbReference>
<dbReference type="SMART" id="SM00530">
    <property type="entry name" value="HTH_XRE"/>
    <property type="match status" value="1"/>
</dbReference>
<dbReference type="Gene3D" id="1.10.260.40">
    <property type="entry name" value="lambda repressor-like DNA-binding domains"/>
    <property type="match status" value="1"/>
</dbReference>
<name>A0A3S4GSQ1_9RHOB</name>
<dbReference type="RefSeq" id="WP_126155640.1">
    <property type="nucleotide sequence ID" value="NZ_UZWE01000050.1"/>
</dbReference>
<dbReference type="OrthoDB" id="7873143at2"/>
<dbReference type="CDD" id="cd00093">
    <property type="entry name" value="HTH_XRE"/>
    <property type="match status" value="1"/>
</dbReference>
<sequence length="124" mass="13410">MSDLPDYAINLRRLQDASGRTQAENARRAGLERDAYGRYLHGKTRPPAAKLAALALAFGVAPEDIDPEQTGITIDDADLPPPFEIQEARTSGPGYLRVKIDADLPADIAGQIVELAAFSAPKRR</sequence>
<dbReference type="InterPro" id="IPR001387">
    <property type="entry name" value="Cro/C1-type_HTH"/>
</dbReference>
<evidence type="ECO:0000313" key="2">
    <source>
        <dbReference type="EMBL" id="VDS10034.1"/>
    </source>
</evidence>
<gene>
    <name evidence="2" type="ORF">PARHAE_03245</name>
</gene>
<proteinExistence type="predicted"/>
<dbReference type="Proteomes" id="UP000270743">
    <property type="component" value="Unassembled WGS sequence"/>
</dbReference>
<dbReference type="AlphaFoldDB" id="A0A3S4GSQ1"/>